<dbReference type="EMBL" id="JALLAZ020000444">
    <property type="protein sequence ID" value="KAL3795112.1"/>
    <property type="molecule type" value="Genomic_DNA"/>
</dbReference>
<protein>
    <submittedName>
        <fullName evidence="1">Uncharacterized protein</fullName>
    </submittedName>
</protein>
<evidence type="ECO:0000313" key="1">
    <source>
        <dbReference type="EMBL" id="KAL3795112.1"/>
    </source>
</evidence>
<comment type="caution">
    <text evidence="1">The sequence shown here is derived from an EMBL/GenBank/DDBJ whole genome shotgun (WGS) entry which is preliminary data.</text>
</comment>
<accession>A0ABD3Q4Y8</accession>
<keyword evidence="2" id="KW-1185">Reference proteome</keyword>
<organism evidence="1 2">
    <name type="scientific">Stephanodiscus triporus</name>
    <dbReference type="NCBI Taxonomy" id="2934178"/>
    <lineage>
        <taxon>Eukaryota</taxon>
        <taxon>Sar</taxon>
        <taxon>Stramenopiles</taxon>
        <taxon>Ochrophyta</taxon>
        <taxon>Bacillariophyta</taxon>
        <taxon>Coscinodiscophyceae</taxon>
        <taxon>Thalassiosirophycidae</taxon>
        <taxon>Stephanodiscales</taxon>
        <taxon>Stephanodiscaceae</taxon>
        <taxon>Stephanodiscus</taxon>
    </lineage>
</organism>
<name>A0ABD3Q4Y8_9STRA</name>
<sequence length="631" mass="70944">MDVTDNVLYLLSSKMSGLSPSIQSALKIAACFGIKIREAVVAVLGNVPEQSDIRDRLEQIVKEGFMVKGDTSDFVFVHDKVREAAYSLIPEKEKDKFHYSLGLSLYSMTKGKLVDDLIITIADQIKHGIDKIIDYPELRIGIAEINELAGMQAAACSDHVASRSYLTYALTLLPTDHWKSHYDQSLRVSLRLAKSCYSCGDVGKAQRILQEVTGQSHSIEDKIPAYALLARILLERKRFMEAYTLCHGVLSQLGEEVPDSLQLSQVSEMVVLTLKMVHKISDKDLLEMKEIDIKVNHCMNFYYIMNKAAFFGKPEMLPVVACRMTQLTMENGLCKYSIVGLVDFASVICLNKFAFSKKIEKNVIESASRIGKAAMSCSTTRYPTTEQLPNLYLSYYGFLAHHTVPLHICADMLRQGFDVGMSLGDPGVAFFNSIQHIKTAFIAGDRLPTLLEKVDYYLKLTNTYQNEIAKVFLSLQRETISILIDNEGTSSSTPQAIDAPTNSTNAHLIELIYYHRAIQAYWRGHSERCQHYIGKFLQSSFQAGKLISMVIVFIHGMNSFQLLKRRSSIKNTSISKKSIRALKTAAKHSRWNFINKKLKSFHIVVARMRPKHPTLPPSAPLAHLDSFMSKV</sequence>
<gene>
    <name evidence="1" type="ORF">ACHAW5_010399</name>
</gene>
<dbReference type="InterPro" id="IPR053159">
    <property type="entry name" value="Hybrid_Histidine_Kinase"/>
</dbReference>
<dbReference type="Proteomes" id="UP001530315">
    <property type="component" value="Unassembled WGS sequence"/>
</dbReference>
<reference evidence="1 2" key="1">
    <citation type="submission" date="2024-10" db="EMBL/GenBank/DDBJ databases">
        <title>Updated reference genomes for cyclostephanoid diatoms.</title>
        <authorList>
            <person name="Roberts W.R."/>
            <person name="Alverson A.J."/>
        </authorList>
    </citation>
    <scope>NUCLEOTIDE SEQUENCE [LARGE SCALE GENOMIC DNA]</scope>
    <source>
        <strain evidence="1 2">AJA276-08</strain>
    </source>
</reference>
<dbReference type="PANTHER" id="PTHR43642">
    <property type="entry name" value="HYBRID SIGNAL TRANSDUCTION HISTIDINE KINASE G"/>
    <property type="match status" value="1"/>
</dbReference>
<evidence type="ECO:0000313" key="2">
    <source>
        <dbReference type="Proteomes" id="UP001530315"/>
    </source>
</evidence>
<proteinExistence type="predicted"/>
<dbReference type="AlphaFoldDB" id="A0ABD3Q4Y8"/>
<dbReference type="PANTHER" id="PTHR43642:SF1">
    <property type="entry name" value="HYBRID SIGNAL TRANSDUCTION HISTIDINE KINASE G"/>
    <property type="match status" value="1"/>
</dbReference>